<name>A0ABD6PY55_9BURK</name>
<gene>
    <name evidence="2" type="ORF">BGV66_25170</name>
</gene>
<comment type="caution">
    <text evidence="2">The sequence shown here is derived from an EMBL/GenBank/DDBJ whole genome shotgun (WGS) entry which is preliminary data.</text>
</comment>
<accession>A0ABD6PY55</accession>
<dbReference type="Proteomes" id="UP000183667">
    <property type="component" value="Unassembled WGS sequence"/>
</dbReference>
<keyword evidence="1" id="KW-0812">Transmembrane</keyword>
<organism evidence="2 3">
    <name type="scientific">Burkholderia ubonensis</name>
    <dbReference type="NCBI Taxonomy" id="101571"/>
    <lineage>
        <taxon>Bacteria</taxon>
        <taxon>Pseudomonadati</taxon>
        <taxon>Pseudomonadota</taxon>
        <taxon>Betaproteobacteria</taxon>
        <taxon>Burkholderiales</taxon>
        <taxon>Burkholderiaceae</taxon>
        <taxon>Burkholderia</taxon>
        <taxon>Burkholderia cepacia complex</taxon>
    </lineage>
</organism>
<evidence type="ECO:0008006" key="4">
    <source>
        <dbReference type="Google" id="ProtNLM"/>
    </source>
</evidence>
<evidence type="ECO:0000313" key="3">
    <source>
        <dbReference type="Proteomes" id="UP000183667"/>
    </source>
</evidence>
<protein>
    <recommendedName>
        <fullName evidence="4">TPM domain-containing protein</fullName>
    </recommendedName>
</protein>
<reference evidence="3" key="1">
    <citation type="submission" date="2016-08" db="EMBL/GenBank/DDBJ databases">
        <title>Population biology and virulence potential of Burkholderia ubonensis.</title>
        <authorList>
            <person name="Price E.P."/>
            <person name="Currie B.J."/>
            <person name="Wagner D.M."/>
        </authorList>
    </citation>
    <scope>NUCLEOTIDE SEQUENCE [LARGE SCALE GENOMIC DNA]</scope>
    <source>
        <strain evidence="3">MSMB0103</strain>
    </source>
</reference>
<sequence length="247" mass="26883">MKTAIRRWITRIVIGIILSGGIAAGLVAYGYPAITATVCAACYGMEHAAPRLIVDRDMPPRMRDALSANAKEAESLVRTFYGTFDRAPIIVACSTDECDRRMGGRGALASTTTTTPFAIITRVSPRGQNSTILAHEFSLVELHRRIGWWKLANGAMPVWFDEGVAVIVSDDARYLNPGVTAAERCVRESASSLPSSPAEWGPRAGKDRMIYADAACRVLQWMDAHGGRDGLLRTIDAAARDETFNPR</sequence>
<evidence type="ECO:0000313" key="2">
    <source>
        <dbReference type="EMBL" id="OJA43002.1"/>
    </source>
</evidence>
<dbReference type="RefSeq" id="WP_071768148.1">
    <property type="nucleotide sequence ID" value="NZ_MEAU01000043.1"/>
</dbReference>
<evidence type="ECO:0000256" key="1">
    <source>
        <dbReference type="SAM" id="Phobius"/>
    </source>
</evidence>
<keyword evidence="1" id="KW-1133">Transmembrane helix</keyword>
<keyword evidence="1" id="KW-0472">Membrane</keyword>
<dbReference type="EMBL" id="MEAU01000043">
    <property type="protein sequence ID" value="OJA43002.1"/>
    <property type="molecule type" value="Genomic_DNA"/>
</dbReference>
<dbReference type="AlphaFoldDB" id="A0ABD6PY55"/>
<proteinExistence type="predicted"/>
<feature type="transmembrane region" description="Helical" evidence="1">
    <location>
        <begin position="12"/>
        <end position="31"/>
    </location>
</feature>